<evidence type="ECO:0000313" key="2">
    <source>
        <dbReference type="EMBL" id="GLC54133.1"/>
    </source>
</evidence>
<feature type="coiled-coil region" evidence="1">
    <location>
        <begin position="109"/>
        <end position="143"/>
    </location>
</feature>
<dbReference type="EMBL" id="BRXU01000009">
    <property type="protein sequence ID" value="GLC54133.1"/>
    <property type="molecule type" value="Genomic_DNA"/>
</dbReference>
<keyword evidence="3" id="KW-1185">Reference proteome</keyword>
<dbReference type="Proteomes" id="UP001165080">
    <property type="component" value="Unassembled WGS sequence"/>
</dbReference>
<sequence>MERSEFQVTVSKLSRTRELTSARLRDLTSEYQGIAEKAELELRRLESELIRMEEARDIAVAESLDKTRELRNFQKRYDTLKTIAESHREAAAAAKKQTDEMAAGHAKAMEMQTRRVAEARAAREAATAELDALRREHASLHDAFLRAGGVEHQLSLVRKASFAARTSALSSGGGSGGRTVTRNLLRVRNGWCVHAKPCGTAADASKLTPVPYEGQAGLEALIRSQGLYLCCTCLANGSFKIL</sequence>
<protein>
    <submittedName>
        <fullName evidence="2">Uncharacterized protein</fullName>
    </submittedName>
</protein>
<dbReference type="AlphaFoldDB" id="A0A9W6F2D9"/>
<feature type="coiled-coil region" evidence="1">
    <location>
        <begin position="28"/>
        <end position="62"/>
    </location>
</feature>
<gene>
    <name evidence="2" type="primary">PLEST001628</name>
    <name evidence="2" type="ORF">PLESTB_000827500</name>
</gene>
<organism evidence="2 3">
    <name type="scientific">Pleodorina starrii</name>
    <dbReference type="NCBI Taxonomy" id="330485"/>
    <lineage>
        <taxon>Eukaryota</taxon>
        <taxon>Viridiplantae</taxon>
        <taxon>Chlorophyta</taxon>
        <taxon>core chlorophytes</taxon>
        <taxon>Chlorophyceae</taxon>
        <taxon>CS clade</taxon>
        <taxon>Chlamydomonadales</taxon>
        <taxon>Volvocaceae</taxon>
        <taxon>Pleodorina</taxon>
    </lineage>
</organism>
<name>A0A9W6F2D9_9CHLO</name>
<comment type="caution">
    <text evidence="2">The sequence shown here is derived from an EMBL/GenBank/DDBJ whole genome shotgun (WGS) entry which is preliminary data.</text>
</comment>
<evidence type="ECO:0000313" key="3">
    <source>
        <dbReference type="Proteomes" id="UP001165080"/>
    </source>
</evidence>
<accession>A0A9W6F2D9</accession>
<reference evidence="2 3" key="1">
    <citation type="journal article" date="2023" name="Commun. Biol.">
        <title>Reorganization of the ancestral sex-determining regions during the evolution of trioecy in Pleodorina starrii.</title>
        <authorList>
            <person name="Takahashi K."/>
            <person name="Suzuki S."/>
            <person name="Kawai-Toyooka H."/>
            <person name="Yamamoto K."/>
            <person name="Hamaji T."/>
            <person name="Ootsuki R."/>
            <person name="Yamaguchi H."/>
            <person name="Kawachi M."/>
            <person name="Higashiyama T."/>
            <person name="Nozaki H."/>
        </authorList>
    </citation>
    <scope>NUCLEOTIDE SEQUENCE [LARGE SCALE GENOMIC DNA]</scope>
    <source>
        <strain evidence="2 3">NIES-4479</strain>
    </source>
</reference>
<proteinExistence type="predicted"/>
<keyword evidence="1" id="KW-0175">Coiled coil</keyword>
<evidence type="ECO:0000256" key="1">
    <source>
        <dbReference type="SAM" id="Coils"/>
    </source>
</evidence>